<comment type="caution">
    <text evidence="10">The sequence shown here is derived from an EMBL/GenBank/DDBJ whole genome shotgun (WGS) entry which is preliminary data.</text>
</comment>
<feature type="domain" description="HTH myb-type" evidence="9">
    <location>
        <begin position="21"/>
        <end position="71"/>
    </location>
</feature>
<dbReference type="InterPro" id="IPR001005">
    <property type="entry name" value="SANT/Myb"/>
</dbReference>
<evidence type="ECO:0000256" key="3">
    <source>
        <dbReference type="ARBA" id="ARBA00023015"/>
    </source>
</evidence>
<dbReference type="GO" id="GO:0005634">
    <property type="term" value="C:nucleus"/>
    <property type="evidence" value="ECO:0007669"/>
    <property type="project" value="UniProtKB-SubCell"/>
</dbReference>
<dbReference type="Gramene" id="PSR90196">
    <property type="protein sequence ID" value="PSR90196"/>
    <property type="gene ID" value="CEY00_Acc30394"/>
</dbReference>
<evidence type="ECO:0000313" key="11">
    <source>
        <dbReference type="Proteomes" id="UP000241394"/>
    </source>
</evidence>
<keyword evidence="4" id="KW-0238">DNA-binding</keyword>
<name>A0A2R6PGA5_ACTCC</name>
<comment type="subcellular location">
    <subcellularLocation>
        <location evidence="1">Nucleus</location>
    </subcellularLocation>
</comment>
<evidence type="ECO:0000256" key="2">
    <source>
        <dbReference type="ARBA" id="ARBA00022737"/>
    </source>
</evidence>
<keyword evidence="11" id="KW-1185">Reference proteome</keyword>
<reference evidence="10 11" key="1">
    <citation type="submission" date="2017-07" db="EMBL/GenBank/DDBJ databases">
        <title>An improved, manually edited Actinidia chinensis var. chinensis (kiwifruit) genome highlights the challenges associated with draft genomes and gene prediction in plants.</title>
        <authorList>
            <person name="Pilkington S."/>
            <person name="Crowhurst R."/>
            <person name="Hilario E."/>
            <person name="Nardozza S."/>
            <person name="Fraser L."/>
            <person name="Peng Y."/>
            <person name="Gunaseelan K."/>
            <person name="Simpson R."/>
            <person name="Tahir J."/>
            <person name="Deroles S."/>
            <person name="Templeton K."/>
            <person name="Luo Z."/>
            <person name="Davy M."/>
            <person name="Cheng C."/>
            <person name="Mcneilage M."/>
            <person name="Scaglione D."/>
            <person name="Liu Y."/>
            <person name="Zhang Q."/>
            <person name="Datson P."/>
            <person name="De Silva N."/>
            <person name="Gardiner S."/>
            <person name="Bassett H."/>
            <person name="Chagne D."/>
            <person name="Mccallum J."/>
            <person name="Dzierzon H."/>
            <person name="Deng C."/>
            <person name="Wang Y.-Y."/>
            <person name="Barron N."/>
            <person name="Manako K."/>
            <person name="Bowen J."/>
            <person name="Foster T."/>
            <person name="Erridge Z."/>
            <person name="Tiffin H."/>
            <person name="Waite C."/>
            <person name="Davies K."/>
            <person name="Grierson E."/>
            <person name="Laing W."/>
            <person name="Kirk R."/>
            <person name="Chen X."/>
            <person name="Wood M."/>
            <person name="Montefiori M."/>
            <person name="Brummell D."/>
            <person name="Schwinn K."/>
            <person name="Catanach A."/>
            <person name="Fullerton C."/>
            <person name="Li D."/>
            <person name="Meiyalaghan S."/>
            <person name="Nieuwenhuizen N."/>
            <person name="Read N."/>
            <person name="Prakash R."/>
            <person name="Hunter D."/>
            <person name="Zhang H."/>
            <person name="Mckenzie M."/>
            <person name="Knabel M."/>
            <person name="Harris A."/>
            <person name="Allan A."/>
            <person name="Chen A."/>
            <person name="Janssen B."/>
            <person name="Plunkett B."/>
            <person name="Dwamena C."/>
            <person name="Voogd C."/>
            <person name="Leif D."/>
            <person name="Lafferty D."/>
            <person name="Souleyre E."/>
            <person name="Varkonyi-Gasic E."/>
            <person name="Gambi F."/>
            <person name="Hanley J."/>
            <person name="Yao J.-L."/>
            <person name="Cheung J."/>
            <person name="David K."/>
            <person name="Warren B."/>
            <person name="Marsh K."/>
            <person name="Snowden K."/>
            <person name="Lin-Wang K."/>
            <person name="Brian L."/>
            <person name="Martinez-Sanchez M."/>
            <person name="Wang M."/>
            <person name="Ileperuma N."/>
            <person name="Macnee N."/>
            <person name="Campin R."/>
            <person name="Mcatee P."/>
            <person name="Drummond R."/>
            <person name="Espley R."/>
            <person name="Ireland H."/>
            <person name="Wu R."/>
            <person name="Atkinson R."/>
            <person name="Karunairetnam S."/>
            <person name="Bulley S."/>
            <person name="Chunkath S."/>
            <person name="Hanley Z."/>
            <person name="Storey R."/>
            <person name="Thrimawithana A."/>
            <person name="Thomson S."/>
            <person name="David C."/>
            <person name="Testolin R."/>
        </authorList>
    </citation>
    <scope>NUCLEOTIDE SEQUENCE [LARGE SCALE GENOMIC DNA]</scope>
    <source>
        <strain evidence="11">cv. Red5</strain>
        <tissue evidence="10">Young leaf</tissue>
    </source>
</reference>
<dbReference type="PANTHER" id="PTHR47997">
    <property type="entry name" value="MYB DOMAIN PROTEIN 55"/>
    <property type="match status" value="1"/>
</dbReference>
<protein>
    <submittedName>
        <fullName evidence="10">Transcription factor like</fullName>
    </submittedName>
</protein>
<dbReference type="SMART" id="SM00717">
    <property type="entry name" value="SANT"/>
    <property type="match status" value="2"/>
</dbReference>
<evidence type="ECO:0000259" key="8">
    <source>
        <dbReference type="PROSITE" id="PS50090"/>
    </source>
</evidence>
<dbReference type="CDD" id="cd00167">
    <property type="entry name" value="SANT"/>
    <property type="match status" value="2"/>
</dbReference>
<dbReference type="OrthoDB" id="2143914at2759"/>
<proteinExistence type="predicted"/>
<dbReference type="PROSITE" id="PS51294">
    <property type="entry name" value="HTH_MYB"/>
    <property type="match status" value="2"/>
</dbReference>
<accession>A0A2R6PGA5</accession>
<evidence type="ECO:0000256" key="1">
    <source>
        <dbReference type="ARBA" id="ARBA00004123"/>
    </source>
</evidence>
<feature type="domain" description="Myb-like" evidence="8">
    <location>
        <begin position="17"/>
        <end position="71"/>
    </location>
</feature>
<dbReference type="FunFam" id="1.10.10.60:FF:000077">
    <property type="entry name" value="MYB transcription factor"/>
    <property type="match status" value="1"/>
</dbReference>
<feature type="domain" description="Myb-like" evidence="8">
    <location>
        <begin position="72"/>
        <end position="122"/>
    </location>
</feature>
<dbReference type="GO" id="GO:0045893">
    <property type="term" value="P:positive regulation of DNA-templated transcription"/>
    <property type="evidence" value="ECO:0007669"/>
    <property type="project" value="UniProtKB-ARBA"/>
</dbReference>
<gene>
    <name evidence="10" type="ORF">CEY00_Acc30394</name>
</gene>
<keyword evidence="3" id="KW-0805">Transcription regulation</keyword>
<dbReference type="GO" id="GO:0003677">
    <property type="term" value="F:DNA binding"/>
    <property type="evidence" value="ECO:0007669"/>
    <property type="project" value="UniProtKB-KW"/>
</dbReference>
<dbReference type="Pfam" id="PF00249">
    <property type="entry name" value="Myb_DNA-binding"/>
    <property type="match status" value="2"/>
</dbReference>
<dbReference type="InterPro" id="IPR009057">
    <property type="entry name" value="Homeodomain-like_sf"/>
</dbReference>
<evidence type="ECO:0000256" key="7">
    <source>
        <dbReference type="ARBA" id="ARBA00023242"/>
    </source>
</evidence>
<reference evidence="11" key="2">
    <citation type="journal article" date="2018" name="BMC Genomics">
        <title>A manually annotated Actinidia chinensis var. chinensis (kiwifruit) genome highlights the challenges associated with draft genomes and gene prediction in plants.</title>
        <authorList>
            <person name="Pilkington S.M."/>
            <person name="Crowhurst R."/>
            <person name="Hilario E."/>
            <person name="Nardozza S."/>
            <person name="Fraser L."/>
            <person name="Peng Y."/>
            <person name="Gunaseelan K."/>
            <person name="Simpson R."/>
            <person name="Tahir J."/>
            <person name="Deroles S.C."/>
            <person name="Templeton K."/>
            <person name="Luo Z."/>
            <person name="Davy M."/>
            <person name="Cheng C."/>
            <person name="McNeilage M."/>
            <person name="Scaglione D."/>
            <person name="Liu Y."/>
            <person name="Zhang Q."/>
            <person name="Datson P."/>
            <person name="De Silva N."/>
            <person name="Gardiner S.E."/>
            <person name="Bassett H."/>
            <person name="Chagne D."/>
            <person name="McCallum J."/>
            <person name="Dzierzon H."/>
            <person name="Deng C."/>
            <person name="Wang Y.Y."/>
            <person name="Barron L."/>
            <person name="Manako K."/>
            <person name="Bowen J."/>
            <person name="Foster T.M."/>
            <person name="Erridge Z.A."/>
            <person name="Tiffin H."/>
            <person name="Waite C.N."/>
            <person name="Davies K.M."/>
            <person name="Grierson E.P."/>
            <person name="Laing W.A."/>
            <person name="Kirk R."/>
            <person name="Chen X."/>
            <person name="Wood M."/>
            <person name="Montefiori M."/>
            <person name="Brummell D.A."/>
            <person name="Schwinn K.E."/>
            <person name="Catanach A."/>
            <person name="Fullerton C."/>
            <person name="Li D."/>
            <person name="Meiyalaghan S."/>
            <person name="Nieuwenhuizen N."/>
            <person name="Read N."/>
            <person name="Prakash R."/>
            <person name="Hunter D."/>
            <person name="Zhang H."/>
            <person name="McKenzie M."/>
            <person name="Knabel M."/>
            <person name="Harris A."/>
            <person name="Allan A.C."/>
            <person name="Gleave A."/>
            <person name="Chen A."/>
            <person name="Janssen B.J."/>
            <person name="Plunkett B."/>
            <person name="Ampomah-Dwamena C."/>
            <person name="Voogd C."/>
            <person name="Leif D."/>
            <person name="Lafferty D."/>
            <person name="Souleyre E.J.F."/>
            <person name="Varkonyi-Gasic E."/>
            <person name="Gambi F."/>
            <person name="Hanley J."/>
            <person name="Yao J.L."/>
            <person name="Cheung J."/>
            <person name="David K.M."/>
            <person name="Warren B."/>
            <person name="Marsh K."/>
            <person name="Snowden K.C."/>
            <person name="Lin-Wang K."/>
            <person name="Brian L."/>
            <person name="Martinez-Sanchez M."/>
            <person name="Wang M."/>
            <person name="Ileperuma N."/>
            <person name="Macnee N."/>
            <person name="Campin R."/>
            <person name="McAtee P."/>
            <person name="Drummond R.S.M."/>
            <person name="Espley R.V."/>
            <person name="Ireland H.S."/>
            <person name="Wu R."/>
            <person name="Atkinson R.G."/>
            <person name="Karunairetnam S."/>
            <person name="Bulley S."/>
            <person name="Chunkath S."/>
            <person name="Hanley Z."/>
            <person name="Storey R."/>
            <person name="Thrimawithana A.H."/>
            <person name="Thomson S."/>
            <person name="David C."/>
            <person name="Testolin R."/>
            <person name="Huang H."/>
            <person name="Hellens R.P."/>
            <person name="Schaffer R.J."/>
        </authorList>
    </citation>
    <scope>NUCLEOTIDE SEQUENCE [LARGE SCALE GENOMIC DNA]</scope>
    <source>
        <strain evidence="11">cv. Red5</strain>
    </source>
</reference>
<dbReference type="AlphaFoldDB" id="A0A2R6PGA5"/>
<evidence type="ECO:0000256" key="5">
    <source>
        <dbReference type="ARBA" id="ARBA00023159"/>
    </source>
</evidence>
<keyword evidence="5" id="KW-0010">Activator</keyword>
<sequence length="287" mass="32389">MKMPSPFGKNNNNVSSNYKMRKGLWSPEEDEKLVKYMAMSSGQGQCWSEVARNAGLQRGGKSCRLRWINYLRPDLKRGAFSSQEKEVILHLHSLLGNRWSQIAAHLPGRTDNEIKNFWNSMTKKRLRNCSSSLTSPNASNLSLEPRDVMQGIMPMREPNMIAMFMDSTPSASSTVAQSLPLNRSFDPPVLSASGYVNMPKFMPQVGMDGDGFYGNCHGIFEENRDLFIPTLESISIEEDNNIKVESMEGFETCWQEGDDLKVEEWDLEELKCKLGFLSPLLSPLEGC</sequence>
<keyword evidence="7" id="KW-0539">Nucleus</keyword>
<dbReference type="Gene3D" id="1.10.10.60">
    <property type="entry name" value="Homeodomain-like"/>
    <property type="match status" value="2"/>
</dbReference>
<feature type="domain" description="HTH myb-type" evidence="9">
    <location>
        <begin position="72"/>
        <end position="126"/>
    </location>
</feature>
<dbReference type="SUPFAM" id="SSF46689">
    <property type="entry name" value="Homeodomain-like"/>
    <property type="match status" value="1"/>
</dbReference>
<keyword evidence="6" id="KW-0804">Transcription</keyword>
<evidence type="ECO:0000256" key="6">
    <source>
        <dbReference type="ARBA" id="ARBA00023163"/>
    </source>
</evidence>
<dbReference type="PANTHER" id="PTHR47997:SF73">
    <property type="entry name" value="TRANSCRIPTION FACTOR MYB83-LIKE"/>
    <property type="match status" value="1"/>
</dbReference>
<evidence type="ECO:0000313" key="10">
    <source>
        <dbReference type="EMBL" id="PSR90196.1"/>
    </source>
</evidence>
<organism evidence="10 11">
    <name type="scientific">Actinidia chinensis var. chinensis</name>
    <name type="common">Chinese soft-hair kiwi</name>
    <dbReference type="NCBI Taxonomy" id="1590841"/>
    <lineage>
        <taxon>Eukaryota</taxon>
        <taxon>Viridiplantae</taxon>
        <taxon>Streptophyta</taxon>
        <taxon>Embryophyta</taxon>
        <taxon>Tracheophyta</taxon>
        <taxon>Spermatophyta</taxon>
        <taxon>Magnoliopsida</taxon>
        <taxon>eudicotyledons</taxon>
        <taxon>Gunneridae</taxon>
        <taxon>Pentapetalae</taxon>
        <taxon>asterids</taxon>
        <taxon>Ericales</taxon>
        <taxon>Actinidiaceae</taxon>
        <taxon>Actinidia</taxon>
    </lineage>
</organism>
<keyword evidence="2" id="KW-0677">Repeat</keyword>
<dbReference type="Proteomes" id="UP000241394">
    <property type="component" value="Chromosome LG26"/>
</dbReference>
<dbReference type="InterPro" id="IPR017930">
    <property type="entry name" value="Myb_dom"/>
</dbReference>
<evidence type="ECO:0000259" key="9">
    <source>
        <dbReference type="PROSITE" id="PS51294"/>
    </source>
</evidence>
<dbReference type="PROSITE" id="PS50090">
    <property type="entry name" value="MYB_LIKE"/>
    <property type="match status" value="2"/>
</dbReference>
<evidence type="ECO:0000256" key="4">
    <source>
        <dbReference type="ARBA" id="ARBA00023125"/>
    </source>
</evidence>
<dbReference type="STRING" id="1590841.A0A2R6PGA5"/>
<dbReference type="InParanoid" id="A0A2R6PGA5"/>
<dbReference type="InterPro" id="IPR051953">
    <property type="entry name" value="Plant_SW-associated_TFs"/>
</dbReference>
<dbReference type="EMBL" id="NKQK01000026">
    <property type="protein sequence ID" value="PSR90196.1"/>
    <property type="molecule type" value="Genomic_DNA"/>
</dbReference>